<name>A0AAV1QU96_9ROSI</name>
<protein>
    <submittedName>
        <fullName evidence="1">Uncharacterized protein</fullName>
    </submittedName>
</protein>
<evidence type="ECO:0000313" key="1">
    <source>
        <dbReference type="EMBL" id="CAK7325036.1"/>
    </source>
</evidence>
<reference evidence="1 2" key="1">
    <citation type="submission" date="2024-01" db="EMBL/GenBank/DDBJ databases">
        <authorList>
            <person name="Waweru B."/>
        </authorList>
    </citation>
    <scope>NUCLEOTIDE SEQUENCE [LARGE SCALE GENOMIC DNA]</scope>
</reference>
<comment type="caution">
    <text evidence="1">The sequence shown here is derived from an EMBL/GenBank/DDBJ whole genome shotgun (WGS) entry which is preliminary data.</text>
</comment>
<organism evidence="1 2">
    <name type="scientific">Dovyalis caffra</name>
    <dbReference type="NCBI Taxonomy" id="77055"/>
    <lineage>
        <taxon>Eukaryota</taxon>
        <taxon>Viridiplantae</taxon>
        <taxon>Streptophyta</taxon>
        <taxon>Embryophyta</taxon>
        <taxon>Tracheophyta</taxon>
        <taxon>Spermatophyta</taxon>
        <taxon>Magnoliopsida</taxon>
        <taxon>eudicotyledons</taxon>
        <taxon>Gunneridae</taxon>
        <taxon>Pentapetalae</taxon>
        <taxon>rosids</taxon>
        <taxon>fabids</taxon>
        <taxon>Malpighiales</taxon>
        <taxon>Salicaceae</taxon>
        <taxon>Flacourtieae</taxon>
        <taxon>Dovyalis</taxon>
    </lineage>
</organism>
<gene>
    <name evidence="1" type="ORF">DCAF_LOCUS2708</name>
</gene>
<evidence type="ECO:0000313" key="2">
    <source>
        <dbReference type="Proteomes" id="UP001314170"/>
    </source>
</evidence>
<accession>A0AAV1QU96</accession>
<dbReference type="EMBL" id="CAWUPB010000817">
    <property type="protein sequence ID" value="CAK7325036.1"/>
    <property type="molecule type" value="Genomic_DNA"/>
</dbReference>
<dbReference type="AlphaFoldDB" id="A0AAV1QU96"/>
<keyword evidence="2" id="KW-1185">Reference proteome</keyword>
<dbReference type="Proteomes" id="UP001314170">
    <property type="component" value="Unassembled WGS sequence"/>
</dbReference>
<sequence length="106" mass="11828">MAVSWTWNVISADVADSILYDSSAFEIWKNLEEPHKTSISLAHPTQNMPKTYALHPLRKCTLVSVPNASLSTNKNSSKISCSTIHNMQKPIKTHYLNSNPDCNGQE</sequence>
<proteinExistence type="predicted"/>